<keyword evidence="1 3" id="KW-0732">Signal</keyword>
<evidence type="ECO:0000313" key="5">
    <source>
        <dbReference type="EMBL" id="KAL3791279.1"/>
    </source>
</evidence>
<dbReference type="InterPro" id="IPR016093">
    <property type="entry name" value="MIR_motif"/>
</dbReference>
<dbReference type="PANTHER" id="PTHR46809:SF2">
    <property type="entry name" value="GH21273P"/>
    <property type="match status" value="1"/>
</dbReference>
<proteinExistence type="predicted"/>
<dbReference type="CDD" id="cd23279">
    <property type="entry name" value="beta-trefoil_MIR_SDF2-like"/>
    <property type="match status" value="1"/>
</dbReference>
<feature type="chain" id="PRO_5044884488" description="MIR domain-containing protein" evidence="3">
    <location>
        <begin position="20"/>
        <end position="217"/>
    </location>
</feature>
<dbReference type="PANTHER" id="PTHR46809">
    <property type="entry name" value="STROMAL CELL-DERIVED FACTOR 2-LIKE PROTEIN"/>
    <property type="match status" value="1"/>
</dbReference>
<evidence type="ECO:0000313" key="6">
    <source>
        <dbReference type="Proteomes" id="UP001516023"/>
    </source>
</evidence>
<evidence type="ECO:0000256" key="3">
    <source>
        <dbReference type="SAM" id="SignalP"/>
    </source>
</evidence>
<evidence type="ECO:0000256" key="2">
    <source>
        <dbReference type="ARBA" id="ARBA00022737"/>
    </source>
</evidence>
<dbReference type="SUPFAM" id="SSF82109">
    <property type="entry name" value="MIR domain"/>
    <property type="match status" value="1"/>
</dbReference>
<feature type="domain" description="MIR" evidence="4">
    <location>
        <begin position="21"/>
        <end position="74"/>
    </location>
</feature>
<dbReference type="EMBL" id="JABMIG020000116">
    <property type="protein sequence ID" value="KAL3791279.1"/>
    <property type="molecule type" value="Genomic_DNA"/>
</dbReference>
<comment type="caution">
    <text evidence="5">The sequence shown here is derived from an EMBL/GenBank/DDBJ whole genome shotgun (WGS) entry which is preliminary data.</text>
</comment>
<dbReference type="InterPro" id="IPR036300">
    <property type="entry name" value="MIR_dom_sf"/>
</dbReference>
<evidence type="ECO:0000256" key="1">
    <source>
        <dbReference type="ARBA" id="ARBA00022729"/>
    </source>
</evidence>
<feature type="signal peptide" evidence="3">
    <location>
        <begin position="1"/>
        <end position="19"/>
    </location>
</feature>
<dbReference type="AlphaFoldDB" id="A0ABD3PUM4"/>
<reference evidence="5 6" key="1">
    <citation type="journal article" date="2020" name="G3 (Bethesda)">
        <title>Improved Reference Genome for Cyclotella cryptica CCMP332, a Model for Cell Wall Morphogenesis, Salinity Adaptation, and Lipid Production in Diatoms (Bacillariophyta).</title>
        <authorList>
            <person name="Roberts W.R."/>
            <person name="Downey K.M."/>
            <person name="Ruck E.C."/>
            <person name="Traller J.C."/>
            <person name="Alverson A.J."/>
        </authorList>
    </citation>
    <scope>NUCLEOTIDE SEQUENCE [LARGE SCALE GENOMIC DNA]</scope>
    <source>
        <strain evidence="5 6">CCMP332</strain>
    </source>
</reference>
<dbReference type="Pfam" id="PF02815">
    <property type="entry name" value="MIR"/>
    <property type="match status" value="1"/>
</dbReference>
<evidence type="ECO:0000259" key="4">
    <source>
        <dbReference type="PROSITE" id="PS50919"/>
    </source>
</evidence>
<dbReference type="PROSITE" id="PS50919">
    <property type="entry name" value="MIR"/>
    <property type="match status" value="2"/>
</dbReference>
<sequence>MLGYIVISLFIYCWKMVYGGRSIVTCGSAIELRHMDSGKYYLKSSQHKWAHGSSGQQIVTLDTIRGDLWQVREAHNTTACVTGAPIKCGDVIRLTHVRTSKNLHSHGVPSPLTRTNNEVTGFGSDGIGDFMDNWKLECLHRKDETKHDNDGHYWNVSSFVRFLHVGTRHWLSSSVKNKFNEQNCHRCPIHGELEVSGVPTAEKSSVFKADEGVYLRV</sequence>
<organism evidence="5 6">
    <name type="scientific">Cyclotella cryptica</name>
    <dbReference type="NCBI Taxonomy" id="29204"/>
    <lineage>
        <taxon>Eukaryota</taxon>
        <taxon>Sar</taxon>
        <taxon>Stramenopiles</taxon>
        <taxon>Ochrophyta</taxon>
        <taxon>Bacillariophyta</taxon>
        <taxon>Coscinodiscophyceae</taxon>
        <taxon>Thalassiosirophycidae</taxon>
        <taxon>Stephanodiscales</taxon>
        <taxon>Stephanodiscaceae</taxon>
        <taxon>Cyclotella</taxon>
    </lineage>
</organism>
<keyword evidence="2" id="KW-0677">Repeat</keyword>
<accession>A0ABD3PUM4</accession>
<name>A0ABD3PUM4_9STRA</name>
<dbReference type="Gene3D" id="2.80.10.50">
    <property type="match status" value="1"/>
</dbReference>
<keyword evidence="6" id="KW-1185">Reference proteome</keyword>
<dbReference type="Proteomes" id="UP001516023">
    <property type="component" value="Unassembled WGS sequence"/>
</dbReference>
<protein>
    <recommendedName>
        <fullName evidence="4">MIR domain-containing protein</fullName>
    </recommendedName>
</protein>
<gene>
    <name evidence="5" type="ORF">HJC23_000896</name>
</gene>
<feature type="domain" description="MIR" evidence="4">
    <location>
        <begin position="83"/>
        <end position="139"/>
    </location>
</feature>
<dbReference type="SMART" id="SM00472">
    <property type="entry name" value="MIR"/>
    <property type="match status" value="3"/>
</dbReference>